<keyword evidence="4" id="KW-1185">Reference proteome</keyword>
<name>A0A2G2XLK9_CAPBA</name>
<gene>
    <name evidence="3" type="ORF">CQW23_00747</name>
</gene>
<sequence>MGRDINEFKLISEKIKASTIDKEAQDVHFQRNISVSDEDLLLKNKFNNEQRTTYNIILERVFSNKPGAFFIDGPGGTGKSFLYRALGATVRHRGFIALATASSGVAASLLPDWAFEVIPYLRKQVNYQERVSCPRILRWLLVKTHKNAKFLDLFNPPEGCKCASVASSDQSRVEDAIFSYFTVYANLSNPKVIDRIKMELFGATTITRKTILEGGLVVVDGAVGGGSGAAVGANDAPLTVFKANHYEYDHTGYTDFASLSECFPYNCQDCKAKHDVVINSINALTASVKELTSKRGLIP</sequence>
<protein>
    <recommendedName>
        <fullName evidence="1">ATP-dependent DNA helicase</fullName>
        <ecNumber evidence="1">5.6.2.3</ecNumber>
    </recommendedName>
</protein>
<dbReference type="Pfam" id="PF05970">
    <property type="entry name" value="PIF1"/>
    <property type="match status" value="1"/>
</dbReference>
<dbReference type="PANTHER" id="PTHR10492:SF100">
    <property type="entry name" value="ATP-DEPENDENT DNA HELICASE"/>
    <property type="match status" value="1"/>
</dbReference>
<evidence type="ECO:0000256" key="1">
    <source>
        <dbReference type="RuleBase" id="RU363044"/>
    </source>
</evidence>
<keyword evidence="1" id="KW-0234">DNA repair</keyword>
<keyword evidence="1" id="KW-0227">DNA damage</keyword>
<keyword evidence="1" id="KW-0233">DNA recombination</keyword>
<dbReference type="PANTHER" id="PTHR10492">
    <property type="match status" value="1"/>
</dbReference>
<comment type="caution">
    <text evidence="3">The sequence shown here is derived from an EMBL/GenBank/DDBJ whole genome shotgun (WGS) entry which is preliminary data.</text>
</comment>
<evidence type="ECO:0000259" key="2">
    <source>
        <dbReference type="Pfam" id="PF05970"/>
    </source>
</evidence>
<reference evidence="4" key="2">
    <citation type="journal article" date="2017" name="J. Anim. Genet.">
        <title>Multiple reference genome sequences of hot pepper reveal the massive evolution of plant disease resistance genes by retroduplication.</title>
        <authorList>
            <person name="Kim S."/>
            <person name="Park J."/>
            <person name="Yeom S.-I."/>
            <person name="Kim Y.-M."/>
            <person name="Seo E."/>
            <person name="Kim K.-T."/>
            <person name="Kim M.-S."/>
            <person name="Lee J.M."/>
            <person name="Cheong K."/>
            <person name="Shin H.-S."/>
            <person name="Kim S.-B."/>
            <person name="Han K."/>
            <person name="Lee J."/>
            <person name="Park M."/>
            <person name="Lee H.-A."/>
            <person name="Lee H.-Y."/>
            <person name="Lee Y."/>
            <person name="Oh S."/>
            <person name="Lee J.H."/>
            <person name="Choi E."/>
            <person name="Choi E."/>
            <person name="Lee S.E."/>
            <person name="Jeon J."/>
            <person name="Kim H."/>
            <person name="Choi G."/>
            <person name="Song H."/>
            <person name="Lee J."/>
            <person name="Lee S.-C."/>
            <person name="Kwon J.-K."/>
            <person name="Lee H.-Y."/>
            <person name="Koo N."/>
            <person name="Hong Y."/>
            <person name="Kim R.W."/>
            <person name="Kang W.-H."/>
            <person name="Huh J.H."/>
            <person name="Kang B.-C."/>
            <person name="Yang T.-J."/>
            <person name="Lee Y.-H."/>
            <person name="Bennetzen J.L."/>
            <person name="Choi D."/>
        </authorList>
    </citation>
    <scope>NUCLEOTIDE SEQUENCE [LARGE SCALE GENOMIC DNA]</scope>
    <source>
        <strain evidence="4">cv. PBC81</strain>
    </source>
</reference>
<dbReference type="GO" id="GO:0016887">
    <property type="term" value="F:ATP hydrolysis activity"/>
    <property type="evidence" value="ECO:0007669"/>
    <property type="project" value="RHEA"/>
</dbReference>
<feature type="domain" description="DNA helicase Pif1-like DEAD-box helicase" evidence="2">
    <location>
        <begin position="46"/>
        <end position="111"/>
    </location>
</feature>
<dbReference type="AlphaFoldDB" id="A0A2G2XLK9"/>
<dbReference type="InterPro" id="IPR027417">
    <property type="entry name" value="P-loop_NTPase"/>
</dbReference>
<dbReference type="InterPro" id="IPR010285">
    <property type="entry name" value="DNA_helicase_pif1-like_DEAD"/>
</dbReference>
<keyword evidence="1" id="KW-0378">Hydrolase</keyword>
<dbReference type="OrthoDB" id="1303239at2759"/>
<proteinExistence type="inferred from homology"/>
<keyword evidence="1" id="KW-0347">Helicase</keyword>
<comment type="catalytic activity">
    <reaction evidence="1">
        <text>ATP + H2O = ADP + phosphate + H(+)</text>
        <dbReference type="Rhea" id="RHEA:13065"/>
        <dbReference type="ChEBI" id="CHEBI:15377"/>
        <dbReference type="ChEBI" id="CHEBI:15378"/>
        <dbReference type="ChEBI" id="CHEBI:30616"/>
        <dbReference type="ChEBI" id="CHEBI:43474"/>
        <dbReference type="ChEBI" id="CHEBI:456216"/>
        <dbReference type="EC" id="5.6.2.3"/>
    </reaction>
</comment>
<accession>A0A2G2XLK9</accession>
<dbReference type="Proteomes" id="UP000224567">
    <property type="component" value="Unassembled WGS sequence"/>
</dbReference>
<dbReference type="GO" id="GO:0000723">
    <property type="term" value="P:telomere maintenance"/>
    <property type="evidence" value="ECO:0007669"/>
    <property type="project" value="InterPro"/>
</dbReference>
<organism evidence="3 4">
    <name type="scientific">Capsicum baccatum</name>
    <name type="common">Peruvian pepper</name>
    <dbReference type="NCBI Taxonomy" id="33114"/>
    <lineage>
        <taxon>Eukaryota</taxon>
        <taxon>Viridiplantae</taxon>
        <taxon>Streptophyta</taxon>
        <taxon>Embryophyta</taxon>
        <taxon>Tracheophyta</taxon>
        <taxon>Spermatophyta</taxon>
        <taxon>Magnoliopsida</taxon>
        <taxon>eudicotyledons</taxon>
        <taxon>Gunneridae</taxon>
        <taxon>Pentapetalae</taxon>
        <taxon>asterids</taxon>
        <taxon>lamiids</taxon>
        <taxon>Solanales</taxon>
        <taxon>Solanaceae</taxon>
        <taxon>Solanoideae</taxon>
        <taxon>Capsiceae</taxon>
        <taxon>Capsicum</taxon>
    </lineage>
</organism>
<dbReference type="GO" id="GO:0006310">
    <property type="term" value="P:DNA recombination"/>
    <property type="evidence" value="ECO:0007669"/>
    <property type="project" value="UniProtKB-KW"/>
</dbReference>
<dbReference type="SUPFAM" id="SSF52540">
    <property type="entry name" value="P-loop containing nucleoside triphosphate hydrolases"/>
    <property type="match status" value="1"/>
</dbReference>
<comment type="cofactor">
    <cofactor evidence="1">
        <name>Mg(2+)</name>
        <dbReference type="ChEBI" id="CHEBI:18420"/>
    </cofactor>
</comment>
<dbReference type="EC" id="5.6.2.3" evidence="1"/>
<evidence type="ECO:0000313" key="3">
    <source>
        <dbReference type="EMBL" id="PHT58384.1"/>
    </source>
</evidence>
<dbReference type="EMBL" id="MLFT02000001">
    <property type="protein sequence ID" value="PHT58384.1"/>
    <property type="molecule type" value="Genomic_DNA"/>
</dbReference>
<evidence type="ECO:0000313" key="4">
    <source>
        <dbReference type="Proteomes" id="UP000224567"/>
    </source>
</evidence>
<reference evidence="3 4" key="1">
    <citation type="journal article" date="2017" name="Genome Biol.">
        <title>New reference genome sequences of hot pepper reveal the massive evolution of plant disease-resistance genes by retroduplication.</title>
        <authorList>
            <person name="Kim S."/>
            <person name="Park J."/>
            <person name="Yeom S.I."/>
            <person name="Kim Y.M."/>
            <person name="Seo E."/>
            <person name="Kim K.T."/>
            <person name="Kim M.S."/>
            <person name="Lee J.M."/>
            <person name="Cheong K."/>
            <person name="Shin H.S."/>
            <person name="Kim S.B."/>
            <person name="Han K."/>
            <person name="Lee J."/>
            <person name="Park M."/>
            <person name="Lee H.A."/>
            <person name="Lee H.Y."/>
            <person name="Lee Y."/>
            <person name="Oh S."/>
            <person name="Lee J.H."/>
            <person name="Choi E."/>
            <person name="Choi E."/>
            <person name="Lee S.E."/>
            <person name="Jeon J."/>
            <person name="Kim H."/>
            <person name="Choi G."/>
            <person name="Song H."/>
            <person name="Lee J."/>
            <person name="Lee S.C."/>
            <person name="Kwon J.K."/>
            <person name="Lee H.Y."/>
            <person name="Koo N."/>
            <person name="Hong Y."/>
            <person name="Kim R.W."/>
            <person name="Kang W.H."/>
            <person name="Huh J.H."/>
            <person name="Kang B.C."/>
            <person name="Yang T.J."/>
            <person name="Lee Y.H."/>
            <person name="Bennetzen J.L."/>
            <person name="Choi D."/>
        </authorList>
    </citation>
    <scope>NUCLEOTIDE SEQUENCE [LARGE SCALE GENOMIC DNA]</scope>
    <source>
        <strain evidence="4">cv. PBC81</strain>
    </source>
</reference>
<dbReference type="GO" id="GO:0005524">
    <property type="term" value="F:ATP binding"/>
    <property type="evidence" value="ECO:0007669"/>
    <property type="project" value="UniProtKB-KW"/>
</dbReference>
<comment type="similarity">
    <text evidence="1">Belongs to the helicase family.</text>
</comment>
<keyword evidence="1" id="KW-0547">Nucleotide-binding</keyword>
<keyword evidence="1" id="KW-0067">ATP-binding</keyword>
<dbReference type="GO" id="GO:0043139">
    <property type="term" value="F:5'-3' DNA helicase activity"/>
    <property type="evidence" value="ECO:0007669"/>
    <property type="project" value="UniProtKB-EC"/>
</dbReference>
<dbReference type="STRING" id="33114.A0A2G2XLK9"/>
<dbReference type="Gene3D" id="3.40.50.300">
    <property type="entry name" value="P-loop containing nucleotide triphosphate hydrolases"/>
    <property type="match status" value="1"/>
</dbReference>
<dbReference type="GO" id="GO:0006281">
    <property type="term" value="P:DNA repair"/>
    <property type="evidence" value="ECO:0007669"/>
    <property type="project" value="UniProtKB-KW"/>
</dbReference>